<organism evidence="2 3">
    <name type="scientific">Kitasatospora cineracea</name>
    <dbReference type="NCBI Taxonomy" id="88074"/>
    <lineage>
        <taxon>Bacteria</taxon>
        <taxon>Bacillati</taxon>
        <taxon>Actinomycetota</taxon>
        <taxon>Actinomycetes</taxon>
        <taxon>Kitasatosporales</taxon>
        <taxon>Streptomycetaceae</taxon>
        <taxon>Kitasatospora</taxon>
    </lineage>
</organism>
<dbReference type="EMBL" id="RKQG01000004">
    <property type="protein sequence ID" value="RPE27346.1"/>
    <property type="molecule type" value="Genomic_DNA"/>
</dbReference>
<evidence type="ECO:0000256" key="1">
    <source>
        <dbReference type="SAM" id="MobiDB-lite"/>
    </source>
</evidence>
<evidence type="ECO:0000313" key="2">
    <source>
        <dbReference type="EMBL" id="RPE27346.1"/>
    </source>
</evidence>
<comment type="caution">
    <text evidence="2">The sequence shown here is derived from an EMBL/GenBank/DDBJ whole genome shotgun (WGS) entry which is preliminary data.</text>
</comment>
<name>A0A3N4R423_9ACTN</name>
<reference evidence="2 3" key="1">
    <citation type="submission" date="2018-11" db="EMBL/GenBank/DDBJ databases">
        <title>Sequencing the genomes of 1000 actinobacteria strains.</title>
        <authorList>
            <person name="Klenk H.-P."/>
        </authorList>
    </citation>
    <scope>NUCLEOTIDE SEQUENCE [LARGE SCALE GENOMIC DNA]</scope>
    <source>
        <strain evidence="2 3">DSM 44781</strain>
    </source>
</reference>
<accession>A0A3N4R423</accession>
<feature type="region of interest" description="Disordered" evidence="1">
    <location>
        <begin position="99"/>
        <end position="156"/>
    </location>
</feature>
<dbReference type="AlphaFoldDB" id="A0A3N4R423"/>
<sequence length="156" mass="16908">MTLTLHAETLYTRTRPAAGGHLLWTGPLHDDTPVLNLCGHQYPARDLFLQDHLPRPLVGAVTVTCEEPHCVAPGHLLDSLGRHNTAAIGPVLQHLLGNADCPLGSTPHQDEPPAGTTSRPRPGAFPDITPEQAARNRQMLEDAIRPRRRRTTPAAA</sequence>
<proteinExistence type="predicted"/>
<evidence type="ECO:0000313" key="3">
    <source>
        <dbReference type="Proteomes" id="UP000266906"/>
    </source>
</evidence>
<dbReference type="Proteomes" id="UP000266906">
    <property type="component" value="Unassembled WGS sequence"/>
</dbReference>
<protein>
    <submittedName>
        <fullName evidence="2">Uncharacterized protein</fullName>
    </submittedName>
</protein>
<feature type="compositionally biased region" description="Basic residues" evidence="1">
    <location>
        <begin position="146"/>
        <end position="156"/>
    </location>
</feature>
<gene>
    <name evidence="2" type="ORF">EDD38_7491</name>
</gene>
<dbReference type="RefSeq" id="WP_123821688.1">
    <property type="nucleotide sequence ID" value="NZ_RKQG01000004.1"/>
</dbReference>
<keyword evidence="3" id="KW-1185">Reference proteome</keyword>